<evidence type="ECO:0000313" key="2">
    <source>
        <dbReference type="EMBL" id="VCW85359.1"/>
    </source>
</evidence>
<reference evidence="2 3" key="1">
    <citation type="submission" date="2018-10" db="EMBL/GenBank/DDBJ databases">
        <authorList>
            <person name="Ekblom R."/>
            <person name="Jareborg N."/>
        </authorList>
    </citation>
    <scope>NUCLEOTIDE SEQUENCE [LARGE SCALE GENOMIC DNA]</scope>
    <source>
        <tissue evidence="2">Muscle</tissue>
    </source>
</reference>
<sequence length="70" mass="7851">MEMAFHEGFKQQARTLQAQVTKQRSTGPFEYIEEGGKVEEHSLGPWGITNGSSATAVKAETPEGRTRKWR</sequence>
<dbReference type="Proteomes" id="UP000269945">
    <property type="component" value="Unassembled WGS sequence"/>
</dbReference>
<feature type="compositionally biased region" description="Polar residues" evidence="1">
    <location>
        <begin position="12"/>
        <end position="22"/>
    </location>
</feature>
<name>A0A9X9Q0L5_GULGU</name>
<feature type="region of interest" description="Disordered" evidence="1">
    <location>
        <begin position="34"/>
        <end position="70"/>
    </location>
</feature>
<organism evidence="2 3">
    <name type="scientific">Gulo gulo</name>
    <name type="common">Wolverine</name>
    <name type="synonym">Gluton</name>
    <dbReference type="NCBI Taxonomy" id="48420"/>
    <lineage>
        <taxon>Eukaryota</taxon>
        <taxon>Metazoa</taxon>
        <taxon>Chordata</taxon>
        <taxon>Craniata</taxon>
        <taxon>Vertebrata</taxon>
        <taxon>Euteleostomi</taxon>
        <taxon>Mammalia</taxon>
        <taxon>Eutheria</taxon>
        <taxon>Laurasiatheria</taxon>
        <taxon>Carnivora</taxon>
        <taxon>Caniformia</taxon>
        <taxon>Musteloidea</taxon>
        <taxon>Mustelidae</taxon>
        <taxon>Guloninae</taxon>
        <taxon>Gulo</taxon>
    </lineage>
</organism>
<comment type="caution">
    <text evidence="2">The sequence shown here is derived from an EMBL/GenBank/DDBJ whole genome shotgun (WGS) entry which is preliminary data.</text>
</comment>
<feature type="region of interest" description="Disordered" evidence="1">
    <location>
        <begin position="1"/>
        <end position="22"/>
    </location>
</feature>
<gene>
    <name evidence="2" type="ORF">BN2614_LOCUS1</name>
</gene>
<evidence type="ECO:0000256" key="1">
    <source>
        <dbReference type="SAM" id="MobiDB-lite"/>
    </source>
</evidence>
<proteinExistence type="predicted"/>
<evidence type="ECO:0000313" key="3">
    <source>
        <dbReference type="Proteomes" id="UP000269945"/>
    </source>
</evidence>
<keyword evidence="3" id="KW-1185">Reference proteome</keyword>
<feature type="compositionally biased region" description="Basic and acidic residues" evidence="1">
    <location>
        <begin position="60"/>
        <end position="70"/>
    </location>
</feature>
<dbReference type="AlphaFoldDB" id="A0A9X9Q0L5"/>
<protein>
    <submittedName>
        <fullName evidence="2">Uncharacterized protein</fullName>
    </submittedName>
</protein>
<accession>A0A9X9Q0L5</accession>
<dbReference type="EMBL" id="CYRY02015252">
    <property type="protein sequence ID" value="VCW85359.1"/>
    <property type="molecule type" value="Genomic_DNA"/>
</dbReference>